<sequence length="75" mass="8493">MDKKRDWETDIFGGLASSIPQKMKLNPCTDGKYAEREKRAESLGKCKLQEKAANRHLLVHNNQSIQIPERAGKPS</sequence>
<protein>
    <submittedName>
        <fullName evidence="1">Uncharacterized protein</fullName>
    </submittedName>
</protein>
<comment type="caution">
    <text evidence="1">The sequence shown here is derived from an EMBL/GenBank/DDBJ whole genome shotgun (WGS) entry which is preliminary data.</text>
</comment>
<organism evidence="1 2">
    <name type="scientific">Trapa incisa</name>
    <dbReference type="NCBI Taxonomy" id="236973"/>
    <lineage>
        <taxon>Eukaryota</taxon>
        <taxon>Viridiplantae</taxon>
        <taxon>Streptophyta</taxon>
        <taxon>Embryophyta</taxon>
        <taxon>Tracheophyta</taxon>
        <taxon>Spermatophyta</taxon>
        <taxon>Magnoliopsida</taxon>
        <taxon>eudicotyledons</taxon>
        <taxon>Gunneridae</taxon>
        <taxon>Pentapetalae</taxon>
        <taxon>rosids</taxon>
        <taxon>malvids</taxon>
        <taxon>Myrtales</taxon>
        <taxon>Lythraceae</taxon>
        <taxon>Trapa</taxon>
    </lineage>
</organism>
<reference evidence="1 2" key="1">
    <citation type="journal article" date="2023" name="Hortic Res">
        <title>Pangenome of water caltrop reveals structural variations and asymmetric subgenome divergence after allopolyploidization.</title>
        <authorList>
            <person name="Zhang X."/>
            <person name="Chen Y."/>
            <person name="Wang L."/>
            <person name="Yuan Y."/>
            <person name="Fang M."/>
            <person name="Shi L."/>
            <person name="Lu R."/>
            <person name="Comes H.P."/>
            <person name="Ma Y."/>
            <person name="Chen Y."/>
            <person name="Huang G."/>
            <person name="Zhou Y."/>
            <person name="Zheng Z."/>
            <person name="Qiu Y."/>
        </authorList>
    </citation>
    <scope>NUCLEOTIDE SEQUENCE [LARGE SCALE GENOMIC DNA]</scope>
    <source>
        <tissue evidence="1">Roots</tissue>
    </source>
</reference>
<accession>A0AAN7PS54</accession>
<evidence type="ECO:0000313" key="1">
    <source>
        <dbReference type="EMBL" id="KAK4750740.1"/>
    </source>
</evidence>
<keyword evidence="2" id="KW-1185">Reference proteome</keyword>
<dbReference type="AlphaFoldDB" id="A0AAN7PS54"/>
<name>A0AAN7PS54_9MYRT</name>
<evidence type="ECO:0000313" key="2">
    <source>
        <dbReference type="Proteomes" id="UP001345219"/>
    </source>
</evidence>
<gene>
    <name evidence="1" type="ORF">SAY87_004222</name>
</gene>
<dbReference type="Proteomes" id="UP001345219">
    <property type="component" value="Chromosome 4"/>
</dbReference>
<proteinExistence type="predicted"/>
<dbReference type="EMBL" id="JAXIOK010000017">
    <property type="protein sequence ID" value="KAK4750740.1"/>
    <property type="molecule type" value="Genomic_DNA"/>
</dbReference>